<reference evidence="1" key="1">
    <citation type="submission" date="2017-10" db="EMBL/GenBank/DDBJ databases">
        <title>Genome sequence of cellulolytic Lachnospiraceae bacterium XHS1971 isolated from hotspring sediment.</title>
        <authorList>
            <person name="Vasudevan G."/>
            <person name="Joshi A.J."/>
            <person name="Hivarkar S."/>
            <person name="Lanjekar V.B."/>
            <person name="Dhakephalkar P.K."/>
            <person name="Dagar S."/>
        </authorList>
    </citation>
    <scope>NUCLEOTIDE SEQUENCE</scope>
    <source>
        <strain evidence="1">XHS1971</strain>
    </source>
</reference>
<evidence type="ECO:0000313" key="2">
    <source>
        <dbReference type="Proteomes" id="UP000224460"/>
    </source>
</evidence>
<evidence type="ECO:0000313" key="1">
    <source>
        <dbReference type="EMBL" id="PHV71692.1"/>
    </source>
</evidence>
<organism evidence="1 2">
    <name type="scientific">Sporanaerobium hydrogeniformans</name>
    <dbReference type="NCBI Taxonomy" id="3072179"/>
    <lineage>
        <taxon>Bacteria</taxon>
        <taxon>Bacillati</taxon>
        <taxon>Bacillota</taxon>
        <taxon>Clostridia</taxon>
        <taxon>Lachnospirales</taxon>
        <taxon>Lachnospiraceae</taxon>
        <taxon>Sporanaerobium</taxon>
    </lineage>
</organism>
<dbReference type="EMBL" id="PEDL01000002">
    <property type="protein sequence ID" value="PHV71692.1"/>
    <property type="molecule type" value="Genomic_DNA"/>
</dbReference>
<keyword evidence="2" id="KW-1185">Reference proteome</keyword>
<sequence>MTYFKPDQTMKPELWQAQWIWLNKQKYADYQKTHYTYFSDKQDMHYALALFRKQFEVNKAIKKVMLYISADVKYRLHINGERVGRGPAEIGGDYGNQDVLDYWFYDTYEVKESIKQGTNILGVEISLQTGIQCDYSQGQGGLILEMHIQYSDGTEETIISDETFKAVRNEAALEADCYDARLDRGEWLKDNFDDTSWEQAEVIPSRSLIHKPIPHLTEEMLYPKTVLIHYPQYETRIQDKENLLQEAGETLLTKGSPLTFSLDFGRIYSGRIQLEIEGAAGTHLTFYTQEIAGKNEQKIVYTLKEGLQTFENMNLLSVRYLYLTVSNFTSPIRIKKIGLLFSHYPTPRQGYFQCNDSLLTAIYEAGKNTLEMCRQSYHLDSPIHQEALGCTGDYMILSLMNYYVFGDKHLSRLDIWRTAQMLKKHQGFMFHTSYSLLYVQMVKDYVFFTGDQTILEDVLPVIEALMTRFKGYIGSSGTIEQAPNYMFMDWVPCGTYNLHHPPKTVGQGYLTAFYYKALQDVAHLEALRGRDAEERSYRQEAEQLKKAFHACFWVEEKGLYCDGRKGDVPTVPNEWLPADTEEIHFSQHTNALAVLYDLAPQPLHQSIMYQVVTEPTLTQAQPYFMHFVLEAIHHAGLFNEQGLKQIRRWKRLLEENEATLKEVWEGFDCDYSHAWGGTPTYQLPSKVLGIRPLKSAFEEVLIMPQMGDLEWAEGSIPLPTGNLQVRVEQTNKEYRLHIICPKECNIVFQWPVEASQVYKGETLEGEKSYQVIYMHSME</sequence>
<name>A0AC61DGG4_9FIRM</name>
<dbReference type="Proteomes" id="UP000224460">
    <property type="component" value="Unassembled WGS sequence"/>
</dbReference>
<comment type="caution">
    <text evidence="1">The sequence shown here is derived from an EMBL/GenBank/DDBJ whole genome shotgun (WGS) entry which is preliminary data.</text>
</comment>
<accession>A0AC61DGG4</accession>
<proteinExistence type="predicted"/>
<gene>
    <name evidence="1" type="ORF">CS063_03785</name>
</gene>
<protein>
    <submittedName>
        <fullName evidence="1">Uncharacterized protein</fullName>
    </submittedName>
</protein>